<reference evidence="2" key="1">
    <citation type="journal article" date="2019" name="Plant Biotechnol. J.">
        <title>Genome sequencing of the Australian wild diploid species Gossypium australe highlights disease resistance and delayed gland morphogenesis.</title>
        <authorList>
            <person name="Cai Y."/>
            <person name="Cai X."/>
            <person name="Wang Q."/>
            <person name="Wang P."/>
            <person name="Zhang Y."/>
            <person name="Cai C."/>
            <person name="Xu Y."/>
            <person name="Wang K."/>
            <person name="Zhou Z."/>
            <person name="Wang C."/>
            <person name="Geng S."/>
            <person name="Li B."/>
            <person name="Dong Q."/>
            <person name="Hou Y."/>
            <person name="Wang H."/>
            <person name="Ai P."/>
            <person name="Liu Z."/>
            <person name="Yi F."/>
            <person name="Sun M."/>
            <person name="An G."/>
            <person name="Cheng J."/>
            <person name="Zhang Y."/>
            <person name="Shi Q."/>
            <person name="Xie Y."/>
            <person name="Shi X."/>
            <person name="Chang Y."/>
            <person name="Huang F."/>
            <person name="Chen Y."/>
            <person name="Hong S."/>
            <person name="Mi L."/>
            <person name="Sun Q."/>
            <person name="Zhang L."/>
            <person name="Zhou B."/>
            <person name="Peng R."/>
            <person name="Zhang X."/>
            <person name="Liu F."/>
        </authorList>
    </citation>
    <scope>NUCLEOTIDE SEQUENCE [LARGE SCALE GENOMIC DNA]</scope>
    <source>
        <strain evidence="2">cv. PA1801</strain>
    </source>
</reference>
<dbReference type="Gene3D" id="1.10.8.430">
    <property type="entry name" value="Helical domain of apoptotic protease-activating factors"/>
    <property type="match status" value="1"/>
</dbReference>
<dbReference type="SUPFAM" id="SSF52540">
    <property type="entry name" value="P-loop containing nucleoside triphosphate hydrolases"/>
    <property type="match status" value="1"/>
</dbReference>
<keyword evidence="2" id="KW-1185">Reference proteome</keyword>
<evidence type="ECO:0000313" key="2">
    <source>
        <dbReference type="Proteomes" id="UP000325315"/>
    </source>
</evidence>
<name>A0A5B6WJF8_9ROSI</name>
<organism evidence="1 2">
    <name type="scientific">Gossypium australe</name>
    <dbReference type="NCBI Taxonomy" id="47621"/>
    <lineage>
        <taxon>Eukaryota</taxon>
        <taxon>Viridiplantae</taxon>
        <taxon>Streptophyta</taxon>
        <taxon>Embryophyta</taxon>
        <taxon>Tracheophyta</taxon>
        <taxon>Spermatophyta</taxon>
        <taxon>Magnoliopsida</taxon>
        <taxon>eudicotyledons</taxon>
        <taxon>Gunneridae</taxon>
        <taxon>Pentapetalae</taxon>
        <taxon>rosids</taxon>
        <taxon>malvids</taxon>
        <taxon>Malvales</taxon>
        <taxon>Malvaceae</taxon>
        <taxon>Malvoideae</taxon>
        <taxon>Gossypium</taxon>
    </lineage>
</organism>
<dbReference type="InterPro" id="IPR027417">
    <property type="entry name" value="P-loop_NTPase"/>
</dbReference>
<dbReference type="InterPro" id="IPR042197">
    <property type="entry name" value="Apaf_helical"/>
</dbReference>
<dbReference type="EMBL" id="SMMG02000003">
    <property type="protein sequence ID" value="KAA3481820.1"/>
    <property type="molecule type" value="Genomic_DNA"/>
</dbReference>
<comment type="caution">
    <text evidence="1">The sequence shown here is derived from an EMBL/GenBank/DDBJ whole genome shotgun (WGS) entry which is preliminary data.</text>
</comment>
<evidence type="ECO:0000313" key="1">
    <source>
        <dbReference type="EMBL" id="KAA3481820.1"/>
    </source>
</evidence>
<gene>
    <name evidence="1" type="ORF">EPI10_022154</name>
</gene>
<proteinExistence type="predicted"/>
<protein>
    <submittedName>
        <fullName evidence="1">TMV resistance protein N-like</fullName>
    </submittedName>
</protein>
<accession>A0A5B6WJF8</accession>
<dbReference type="OrthoDB" id="1357022at2759"/>
<dbReference type="Proteomes" id="UP000325315">
    <property type="component" value="Unassembled WGS sequence"/>
</dbReference>
<dbReference type="AlphaFoldDB" id="A0A5B6WJF8"/>
<sequence>MTESEVPYNQDDILLALLYKLQLNPAIGFLNLWYKFIRYAQGSPLALKVLGSRLYTKSKRDWESEVDKF</sequence>